<gene>
    <name evidence="2" type="ORF">DYU11_00370</name>
</gene>
<organism evidence="2 3">
    <name type="scientific">Fibrisoma montanum</name>
    <dbReference type="NCBI Taxonomy" id="2305895"/>
    <lineage>
        <taxon>Bacteria</taxon>
        <taxon>Pseudomonadati</taxon>
        <taxon>Bacteroidota</taxon>
        <taxon>Cytophagia</taxon>
        <taxon>Cytophagales</taxon>
        <taxon>Spirosomataceae</taxon>
        <taxon>Fibrisoma</taxon>
    </lineage>
</organism>
<reference evidence="2 3" key="1">
    <citation type="submission" date="2018-08" db="EMBL/GenBank/DDBJ databases">
        <title>Fibrisoma montanum sp. nov., isolated from Danxia mountain soil.</title>
        <authorList>
            <person name="Huang Y."/>
        </authorList>
    </citation>
    <scope>NUCLEOTIDE SEQUENCE [LARGE SCALE GENOMIC DNA]</scope>
    <source>
        <strain evidence="2 3">HYT19</strain>
    </source>
</reference>
<dbReference type="Gene3D" id="3.10.450.50">
    <property type="match status" value="1"/>
</dbReference>
<evidence type="ECO:0000259" key="1">
    <source>
        <dbReference type="Pfam" id="PF13474"/>
    </source>
</evidence>
<keyword evidence="3" id="KW-1185">Reference proteome</keyword>
<sequence>MSLAGGKRTYTQLPAIMSEKPFYAPTLTLFDCVSRHDFDTLADLCDDDFGIIDLDPEGKSVPITNRAEWENWFRTLFKRLDEMKAHTYTEIRTYDALQTAEMGYSVVNFDQFLEVGDQKLKFNCITTIIWKHTDRGWKESRWHCSLIQAPVPV</sequence>
<evidence type="ECO:0000313" key="3">
    <source>
        <dbReference type="Proteomes" id="UP000283523"/>
    </source>
</evidence>
<dbReference type="SUPFAM" id="SSF54427">
    <property type="entry name" value="NTF2-like"/>
    <property type="match status" value="1"/>
</dbReference>
<dbReference type="EMBL" id="QXED01000001">
    <property type="protein sequence ID" value="RIV26813.1"/>
    <property type="molecule type" value="Genomic_DNA"/>
</dbReference>
<feature type="domain" description="SnoaL-like" evidence="1">
    <location>
        <begin position="31"/>
        <end position="146"/>
    </location>
</feature>
<name>A0A418MHG9_9BACT</name>
<dbReference type="Proteomes" id="UP000283523">
    <property type="component" value="Unassembled WGS sequence"/>
</dbReference>
<dbReference type="Pfam" id="PF13474">
    <property type="entry name" value="SnoaL_3"/>
    <property type="match status" value="1"/>
</dbReference>
<protein>
    <recommendedName>
        <fullName evidence="1">SnoaL-like domain-containing protein</fullName>
    </recommendedName>
</protein>
<proteinExistence type="predicted"/>
<dbReference type="AlphaFoldDB" id="A0A418MHG9"/>
<comment type="caution">
    <text evidence="2">The sequence shown here is derived from an EMBL/GenBank/DDBJ whole genome shotgun (WGS) entry which is preliminary data.</text>
</comment>
<evidence type="ECO:0000313" key="2">
    <source>
        <dbReference type="EMBL" id="RIV26813.1"/>
    </source>
</evidence>
<dbReference type="InterPro" id="IPR037401">
    <property type="entry name" value="SnoaL-like"/>
</dbReference>
<dbReference type="InterPro" id="IPR032710">
    <property type="entry name" value="NTF2-like_dom_sf"/>
</dbReference>
<accession>A0A418MHG9</accession>